<gene>
    <name evidence="2" type="ORF">NC595_17155</name>
</gene>
<sequence>MNHWKCCAAIILVVANGVVAAQKMSQMQASRQLLDLATQRAAIGRGMTFGDRYNEHWQKGMVTLAEARKSLAGDWQKLGPSAEQAKVVAGA</sequence>
<name>A0ABT1FEH1_9GAMM</name>
<reference evidence="2 3" key="1">
    <citation type="submission" date="2022-06" db="EMBL/GenBank/DDBJ databases">
        <title>Dyella sp. Sa strain:Sa Genome sequencing.</title>
        <authorList>
            <person name="Park S."/>
        </authorList>
    </citation>
    <scope>NUCLEOTIDE SEQUENCE [LARGE SCALE GENOMIC DNA]</scope>
    <source>
        <strain evidence="2 3">Sa</strain>
    </source>
</reference>
<proteinExistence type="predicted"/>
<comment type="caution">
    <text evidence="2">The sequence shown here is derived from an EMBL/GenBank/DDBJ whole genome shotgun (WGS) entry which is preliminary data.</text>
</comment>
<accession>A0ABT1FEH1</accession>
<evidence type="ECO:0000313" key="3">
    <source>
        <dbReference type="Proteomes" id="UP001204615"/>
    </source>
</evidence>
<keyword evidence="1" id="KW-0732">Signal</keyword>
<organism evidence="2 3">
    <name type="scientific">Dyella lutea</name>
    <dbReference type="NCBI Taxonomy" id="2950441"/>
    <lineage>
        <taxon>Bacteria</taxon>
        <taxon>Pseudomonadati</taxon>
        <taxon>Pseudomonadota</taxon>
        <taxon>Gammaproteobacteria</taxon>
        <taxon>Lysobacterales</taxon>
        <taxon>Rhodanobacteraceae</taxon>
        <taxon>Dyella</taxon>
    </lineage>
</organism>
<feature type="chain" id="PRO_5046746225" evidence="1">
    <location>
        <begin position="21"/>
        <end position="91"/>
    </location>
</feature>
<feature type="signal peptide" evidence="1">
    <location>
        <begin position="1"/>
        <end position="20"/>
    </location>
</feature>
<keyword evidence="3" id="KW-1185">Reference proteome</keyword>
<dbReference type="EMBL" id="JAMZEK010000004">
    <property type="protein sequence ID" value="MCP1375779.1"/>
    <property type="molecule type" value="Genomic_DNA"/>
</dbReference>
<evidence type="ECO:0000256" key="1">
    <source>
        <dbReference type="SAM" id="SignalP"/>
    </source>
</evidence>
<dbReference type="Proteomes" id="UP001204615">
    <property type="component" value="Unassembled WGS sequence"/>
</dbReference>
<dbReference type="RefSeq" id="WP_253568536.1">
    <property type="nucleotide sequence ID" value="NZ_JAMZEK010000004.1"/>
</dbReference>
<protein>
    <submittedName>
        <fullName evidence="2">Uncharacterized protein</fullName>
    </submittedName>
</protein>
<evidence type="ECO:0000313" key="2">
    <source>
        <dbReference type="EMBL" id="MCP1375779.1"/>
    </source>
</evidence>